<gene>
    <name evidence="2" type="ORF">QA636_34515</name>
</gene>
<evidence type="ECO:0000313" key="3">
    <source>
        <dbReference type="Proteomes" id="UP001221546"/>
    </source>
</evidence>
<dbReference type="PANTHER" id="PTHR30461">
    <property type="entry name" value="DNA-INVERTASE FROM LAMBDOID PROPHAGE"/>
    <property type="match status" value="1"/>
</dbReference>
<sequence>MNKITSDHLSRSAYVYVRQSPPDQLVNNPESRRRQYALATRAQLLGWENVIVIDDDLGRSGGGTARPGFERLLTAICTGSAGAVLAVEASRLARNGRDWHTLLEFCTLVNSLIIDEDGVYDPKLTNDRLLLGMKGTFSELELTILRQRSQEALRLKAVRGDLHTSVAVGYVRSSDDRLELDPDRRVREALHLAFRKFAEFGSVRQVAIWLCDNGIKMPIVVYGPRGRMVEWRLPRYNTIHRLLTNPIYAGAYVFGRTGSQVRIEAGRKLVTRNVRRTQKDWEVLIRDHHDGYISWQDYENNQRTINGNANMKGAMVPGSVRNGGGLLVGLLRCGRCGRKLKVQHNGLRGVARYLCNDASVNHGRRTKGIAFGNVRIDAAVSAEVLSVIAPLGLDAALQAIADRERAGRERLQHIELALEQARYEAARAHRQYDAVDPENRLVAGDLERRWNERLAEVARLGDDLRIARDKQPPTLTDAERAEILGLGTDVERLWSHPAASAATRKRILRAVLEEIIVTVEPRILHLKLHWKGGDHTALEVVKNRAGQHRWKTDASTEQLICDLARLLPDGSIASVLNRLGTRTAKGNTWTQQRVCVFRNDHNIPVYRDGERAERGELILHEAASRLGLSKMTVVRLIKDGILPAKQSCVGAPYVIREIDLNRQEVRHAVTNGRAVSQDPRQRSFDYQ</sequence>
<evidence type="ECO:0000259" key="1">
    <source>
        <dbReference type="SMART" id="SM00857"/>
    </source>
</evidence>
<dbReference type="InterPro" id="IPR050639">
    <property type="entry name" value="SSR_resolvase"/>
</dbReference>
<dbReference type="InterPro" id="IPR011109">
    <property type="entry name" value="DNA_bind_recombinase_dom"/>
</dbReference>
<keyword evidence="3" id="KW-1185">Reference proteome</keyword>
<name>A0ABY8JFI2_9BRAD</name>
<dbReference type="SUPFAM" id="SSF53041">
    <property type="entry name" value="Resolvase-like"/>
    <property type="match status" value="1"/>
</dbReference>
<accession>A0ABY8JFI2</accession>
<dbReference type="SMART" id="SM00857">
    <property type="entry name" value="Resolvase"/>
    <property type="match status" value="1"/>
</dbReference>
<dbReference type="Pfam" id="PF07508">
    <property type="entry name" value="Recombinase"/>
    <property type="match status" value="1"/>
</dbReference>
<protein>
    <submittedName>
        <fullName evidence="2">Recombinase family protein</fullName>
    </submittedName>
</protein>
<dbReference type="InterPro" id="IPR006119">
    <property type="entry name" value="Resolv_N"/>
</dbReference>
<dbReference type="Pfam" id="PF13408">
    <property type="entry name" value="Zn_ribbon_recom"/>
    <property type="match status" value="1"/>
</dbReference>
<dbReference type="InterPro" id="IPR038109">
    <property type="entry name" value="DNA_bind_recomb_sf"/>
</dbReference>
<dbReference type="Gene3D" id="3.40.50.1390">
    <property type="entry name" value="Resolvase, N-terminal catalytic domain"/>
    <property type="match status" value="1"/>
</dbReference>
<feature type="domain" description="Resolvase/invertase-type recombinase catalytic" evidence="1">
    <location>
        <begin position="13"/>
        <end position="162"/>
    </location>
</feature>
<reference evidence="2 3" key="1">
    <citation type="submission" date="2023-04" db="EMBL/GenBank/DDBJ databases">
        <title>Australian commercial rhizobial inoculants.</title>
        <authorList>
            <person name="Kohlmeier M.G."/>
            <person name="O'Hara G.W."/>
            <person name="Colombi E."/>
            <person name="Ramsay J.P."/>
            <person name="Terpolilli J."/>
        </authorList>
    </citation>
    <scope>NUCLEOTIDE SEQUENCE [LARGE SCALE GENOMIC DNA]</scope>
    <source>
        <strain evidence="2 3">CB627</strain>
    </source>
</reference>
<evidence type="ECO:0000313" key="2">
    <source>
        <dbReference type="EMBL" id="WFU62547.1"/>
    </source>
</evidence>
<dbReference type="Pfam" id="PF00239">
    <property type="entry name" value="Resolvase"/>
    <property type="match status" value="1"/>
</dbReference>
<organism evidence="2 3">
    <name type="scientific">Bradyrhizobium brasilense</name>
    <dbReference type="NCBI Taxonomy" id="1419277"/>
    <lineage>
        <taxon>Bacteria</taxon>
        <taxon>Pseudomonadati</taxon>
        <taxon>Pseudomonadota</taxon>
        <taxon>Alphaproteobacteria</taxon>
        <taxon>Hyphomicrobiales</taxon>
        <taxon>Nitrobacteraceae</taxon>
        <taxon>Bradyrhizobium</taxon>
    </lineage>
</organism>
<proteinExistence type="predicted"/>
<dbReference type="Gene3D" id="3.90.1750.20">
    <property type="entry name" value="Putative Large Serine Recombinase, Chain B, Domain 2"/>
    <property type="match status" value="1"/>
</dbReference>
<dbReference type="RefSeq" id="WP_310885213.1">
    <property type="nucleotide sequence ID" value="NZ_CP121646.1"/>
</dbReference>
<dbReference type="InterPro" id="IPR036162">
    <property type="entry name" value="Resolvase-like_N_sf"/>
</dbReference>
<dbReference type="EMBL" id="CP121646">
    <property type="protein sequence ID" value="WFU62547.1"/>
    <property type="molecule type" value="Genomic_DNA"/>
</dbReference>
<dbReference type="CDD" id="cd00338">
    <property type="entry name" value="Ser_Recombinase"/>
    <property type="match status" value="1"/>
</dbReference>
<dbReference type="InterPro" id="IPR025827">
    <property type="entry name" value="Zn_ribbon_recom_dom"/>
</dbReference>
<dbReference type="PANTHER" id="PTHR30461:SF23">
    <property type="entry name" value="DNA RECOMBINASE-RELATED"/>
    <property type="match status" value="1"/>
</dbReference>
<dbReference type="Proteomes" id="UP001221546">
    <property type="component" value="Chromosome"/>
</dbReference>